<sequence precursor="true">MFNTNKIVFSQIKLLIRNKLFLIFILAVIGANFILSDAAIRISKFYKIPIEDVSYWHGVYECLNSNYIVLFIFAVFYLLFTFHIINDFENKFFMLRIRSLKGWVTNKIILLSLFPFIYTSIYFLIMLIGNIFYFGLPESSDWGSYKVSIFSPIKGIILTYFVKIFLLFILSLIFTALYILTRNIYKAFVISLGYYSVCYVFNAFIPIKVSKPFTILGGISITYFESVSPYLSFLYILGGGIVFIIASSSIIYDNINKFEIK</sequence>
<name>B8I6W4_RUMCH</name>
<protein>
    <submittedName>
        <fullName evidence="2">Uncharacterized protein</fullName>
    </submittedName>
</protein>
<reference evidence="2 3" key="1">
    <citation type="submission" date="2009-01" db="EMBL/GenBank/DDBJ databases">
        <title>Complete sequence of Clostridium cellulolyticum H10.</title>
        <authorList>
            <consortium name="US DOE Joint Genome Institute"/>
            <person name="Lucas S."/>
            <person name="Copeland A."/>
            <person name="Lapidus A."/>
            <person name="Glavina del Rio T."/>
            <person name="Dalin E."/>
            <person name="Tice H."/>
            <person name="Bruce D."/>
            <person name="Goodwin L."/>
            <person name="Pitluck S."/>
            <person name="Chertkov O."/>
            <person name="Saunders E."/>
            <person name="Brettin T."/>
            <person name="Detter J.C."/>
            <person name="Han C."/>
            <person name="Larimer F."/>
            <person name="Land M."/>
            <person name="Hauser L."/>
            <person name="Kyrpides N."/>
            <person name="Ivanova N."/>
            <person name="Zhou J."/>
            <person name="Richardson P."/>
        </authorList>
    </citation>
    <scope>NUCLEOTIDE SEQUENCE [LARGE SCALE GENOMIC DNA]</scope>
    <source>
        <strain evidence="3">ATCC 35319 / DSM 5812 / JCM 6584 / H10</strain>
    </source>
</reference>
<feature type="transmembrane region" description="Helical" evidence="1">
    <location>
        <begin position="67"/>
        <end position="88"/>
    </location>
</feature>
<dbReference type="Proteomes" id="UP000001349">
    <property type="component" value="Chromosome"/>
</dbReference>
<keyword evidence="3" id="KW-1185">Reference proteome</keyword>
<gene>
    <name evidence="2" type="ordered locus">Ccel_2629</name>
</gene>
<dbReference type="STRING" id="394503.Ccel_2629"/>
<dbReference type="EMBL" id="CP001348">
    <property type="protein sequence ID" value="ACL76956.1"/>
    <property type="molecule type" value="Genomic_DNA"/>
</dbReference>
<feature type="transmembrane region" description="Helical" evidence="1">
    <location>
        <begin position="20"/>
        <end position="40"/>
    </location>
</feature>
<feature type="transmembrane region" description="Helical" evidence="1">
    <location>
        <begin position="187"/>
        <end position="207"/>
    </location>
</feature>
<keyword evidence="1" id="KW-1133">Transmembrane helix</keyword>
<feature type="transmembrane region" description="Helical" evidence="1">
    <location>
        <begin position="156"/>
        <end position="180"/>
    </location>
</feature>
<organism evidence="2 3">
    <name type="scientific">Ruminiclostridium cellulolyticum (strain ATCC 35319 / DSM 5812 / JCM 6584 / H10)</name>
    <name type="common">Clostridium cellulolyticum</name>
    <dbReference type="NCBI Taxonomy" id="394503"/>
    <lineage>
        <taxon>Bacteria</taxon>
        <taxon>Bacillati</taxon>
        <taxon>Bacillota</taxon>
        <taxon>Clostridia</taxon>
        <taxon>Eubacteriales</taxon>
        <taxon>Oscillospiraceae</taxon>
        <taxon>Ruminiclostridium</taxon>
    </lineage>
</organism>
<keyword evidence="1" id="KW-0812">Transmembrane</keyword>
<feature type="transmembrane region" description="Helical" evidence="1">
    <location>
        <begin position="227"/>
        <end position="252"/>
    </location>
</feature>
<dbReference type="AlphaFoldDB" id="B8I6W4"/>
<keyword evidence="1" id="KW-0472">Membrane</keyword>
<accession>B8I6W4</accession>
<proteinExistence type="predicted"/>
<dbReference type="RefSeq" id="WP_015926040.1">
    <property type="nucleotide sequence ID" value="NC_011898.1"/>
</dbReference>
<feature type="transmembrane region" description="Helical" evidence="1">
    <location>
        <begin position="108"/>
        <end position="136"/>
    </location>
</feature>
<evidence type="ECO:0000313" key="3">
    <source>
        <dbReference type="Proteomes" id="UP000001349"/>
    </source>
</evidence>
<evidence type="ECO:0000313" key="2">
    <source>
        <dbReference type="EMBL" id="ACL76956.1"/>
    </source>
</evidence>
<evidence type="ECO:0000256" key="1">
    <source>
        <dbReference type="SAM" id="Phobius"/>
    </source>
</evidence>
<dbReference type="HOGENOM" id="CLU_1064369_0_0_9"/>
<dbReference type="KEGG" id="cce:Ccel_2629"/>